<comment type="pathway">
    <text evidence="1 9">One-carbon metabolism; tetrahydrofolate interconversion.</text>
</comment>
<evidence type="ECO:0000256" key="9">
    <source>
        <dbReference type="HAMAP-Rule" id="MF_01576"/>
    </source>
</evidence>
<evidence type="ECO:0000256" key="6">
    <source>
        <dbReference type="ARBA" id="ARBA00023002"/>
    </source>
</evidence>
<keyword evidence="9" id="KW-0368">Histidine biosynthesis</keyword>
<comment type="caution">
    <text evidence="9">Lacks conserved residue(s) required for the propagation of feature annotation.</text>
</comment>
<evidence type="ECO:0000256" key="5">
    <source>
        <dbReference type="ARBA" id="ARBA00022857"/>
    </source>
</evidence>
<evidence type="ECO:0000256" key="2">
    <source>
        <dbReference type="ARBA" id="ARBA00022563"/>
    </source>
</evidence>
<feature type="domain" description="Tetrahydrofolate dehydrogenase/cyclohydrolase catalytic" evidence="10">
    <location>
        <begin position="3"/>
        <end position="114"/>
    </location>
</feature>
<dbReference type="GO" id="GO:0000105">
    <property type="term" value="P:L-histidine biosynthetic process"/>
    <property type="evidence" value="ECO:0007669"/>
    <property type="project" value="UniProtKB-KW"/>
</dbReference>
<reference evidence="12 13" key="1">
    <citation type="journal article" date="2016" name="Nat. Commun.">
        <title>Thousands of microbial genomes shed light on interconnected biogeochemical processes in an aquifer system.</title>
        <authorList>
            <person name="Anantharaman K."/>
            <person name="Brown C.T."/>
            <person name="Hug L.A."/>
            <person name="Sharon I."/>
            <person name="Castelle C.J."/>
            <person name="Probst A.J."/>
            <person name="Thomas B.C."/>
            <person name="Singh A."/>
            <person name="Wilkins M.J."/>
            <person name="Karaoz U."/>
            <person name="Brodie E.L."/>
            <person name="Williams K.H."/>
            <person name="Hubbard S.S."/>
            <person name="Banfield J.F."/>
        </authorList>
    </citation>
    <scope>NUCLEOTIDE SEQUENCE [LARGE SCALE GENOMIC DNA]</scope>
</reference>
<dbReference type="InterPro" id="IPR000672">
    <property type="entry name" value="THF_DH/CycHdrlase"/>
</dbReference>
<comment type="function">
    <text evidence="9">Catalyzes the oxidation of 5,10-methylenetetrahydrofolate to 5,10-methenyltetrahydrofolate and then the hydrolysis of 5,10-methenyltetrahydrofolate to 10-formyltetrahydrofolate.</text>
</comment>
<evidence type="ECO:0000256" key="7">
    <source>
        <dbReference type="ARBA" id="ARBA00023167"/>
    </source>
</evidence>
<dbReference type="EMBL" id="MHLI01000021">
    <property type="protein sequence ID" value="OGZ04781.1"/>
    <property type="molecule type" value="Genomic_DNA"/>
</dbReference>
<dbReference type="InterPro" id="IPR020630">
    <property type="entry name" value="THF_DH/CycHdrlase_cat_dom"/>
</dbReference>
<keyword evidence="6 9" id="KW-0560">Oxidoreductase</keyword>
<dbReference type="GO" id="GO:0009086">
    <property type="term" value="P:methionine biosynthetic process"/>
    <property type="evidence" value="ECO:0007669"/>
    <property type="project" value="UniProtKB-KW"/>
</dbReference>
<dbReference type="Gene3D" id="3.40.50.720">
    <property type="entry name" value="NAD(P)-binding Rossmann-like Domain"/>
    <property type="match status" value="1"/>
</dbReference>
<keyword evidence="7 9" id="KW-0486">Methionine biosynthesis</keyword>
<dbReference type="SUPFAM" id="SSF51735">
    <property type="entry name" value="NAD(P)-binding Rossmann-fold domains"/>
    <property type="match status" value="1"/>
</dbReference>
<dbReference type="Proteomes" id="UP000177122">
    <property type="component" value="Unassembled WGS sequence"/>
</dbReference>
<dbReference type="Pfam" id="PF02882">
    <property type="entry name" value="THF_DHG_CYH_C"/>
    <property type="match status" value="1"/>
</dbReference>
<dbReference type="InterPro" id="IPR046346">
    <property type="entry name" value="Aminoacid_DH-like_N_sf"/>
</dbReference>
<dbReference type="UniPathway" id="UPA00193"/>
<gene>
    <name evidence="9" type="primary">folD</name>
    <name evidence="12" type="ORF">A2845_06295</name>
</gene>
<proteinExistence type="inferred from homology"/>
<evidence type="ECO:0000256" key="4">
    <source>
        <dbReference type="ARBA" id="ARBA00022801"/>
    </source>
</evidence>
<dbReference type="Pfam" id="PF00763">
    <property type="entry name" value="THF_DHG_CYH"/>
    <property type="match status" value="1"/>
</dbReference>
<dbReference type="GO" id="GO:0004488">
    <property type="term" value="F:methylenetetrahydrofolate dehydrogenase (NADP+) activity"/>
    <property type="evidence" value="ECO:0007669"/>
    <property type="project" value="UniProtKB-UniRule"/>
</dbReference>
<comment type="subunit">
    <text evidence="9">Homodimer.</text>
</comment>
<comment type="caution">
    <text evidence="12">The sequence shown here is derived from an EMBL/GenBank/DDBJ whole genome shotgun (WGS) entry which is preliminary data.</text>
</comment>
<keyword evidence="9" id="KW-0028">Amino-acid biosynthesis</keyword>
<organism evidence="12 13">
    <name type="scientific">Candidatus Lloydbacteria bacterium RIFCSPHIGHO2_01_FULL_49_22</name>
    <dbReference type="NCBI Taxonomy" id="1798658"/>
    <lineage>
        <taxon>Bacteria</taxon>
        <taxon>Candidatus Lloydiibacteriota</taxon>
    </lineage>
</organism>
<dbReference type="GO" id="GO:0006164">
    <property type="term" value="P:purine nucleotide biosynthetic process"/>
    <property type="evidence" value="ECO:0007669"/>
    <property type="project" value="UniProtKB-KW"/>
</dbReference>
<evidence type="ECO:0000259" key="11">
    <source>
        <dbReference type="Pfam" id="PF02882"/>
    </source>
</evidence>
<dbReference type="Gene3D" id="3.40.50.10860">
    <property type="entry name" value="Leucine Dehydrogenase, chain A, domain 1"/>
    <property type="match status" value="1"/>
</dbReference>
<comment type="catalytic activity">
    <reaction evidence="9">
        <text>(6R)-5,10-methenyltetrahydrofolate + H2O = (6R)-10-formyltetrahydrofolate + H(+)</text>
        <dbReference type="Rhea" id="RHEA:23700"/>
        <dbReference type="ChEBI" id="CHEBI:15377"/>
        <dbReference type="ChEBI" id="CHEBI:15378"/>
        <dbReference type="ChEBI" id="CHEBI:57455"/>
        <dbReference type="ChEBI" id="CHEBI:195366"/>
        <dbReference type="EC" id="3.5.4.9"/>
    </reaction>
</comment>
<dbReference type="InterPro" id="IPR020631">
    <property type="entry name" value="THF_DH/CycHdrlase_NAD-bd_dom"/>
</dbReference>
<keyword evidence="3 9" id="KW-0658">Purine biosynthesis</keyword>
<comment type="similarity">
    <text evidence="9">Belongs to the tetrahydrofolate dehydrogenase/cyclohydrolase family.</text>
</comment>
<dbReference type="InterPro" id="IPR036291">
    <property type="entry name" value="NAD(P)-bd_dom_sf"/>
</dbReference>
<feature type="domain" description="Tetrahydrofolate dehydrogenase/cyclohydrolase NAD(P)-binding" evidence="11">
    <location>
        <begin position="134"/>
        <end position="272"/>
    </location>
</feature>
<evidence type="ECO:0000313" key="13">
    <source>
        <dbReference type="Proteomes" id="UP000177122"/>
    </source>
</evidence>
<keyword evidence="5 9" id="KW-0521">NADP</keyword>
<evidence type="ECO:0000259" key="10">
    <source>
        <dbReference type="Pfam" id="PF00763"/>
    </source>
</evidence>
<dbReference type="GO" id="GO:0005829">
    <property type="term" value="C:cytosol"/>
    <property type="evidence" value="ECO:0007669"/>
    <property type="project" value="TreeGrafter"/>
</dbReference>
<feature type="binding site" evidence="9">
    <location>
        <begin position="159"/>
        <end position="161"/>
    </location>
    <ligand>
        <name>NADP(+)</name>
        <dbReference type="ChEBI" id="CHEBI:58349"/>
    </ligand>
</feature>
<feature type="binding site" evidence="9">
    <location>
        <position position="225"/>
    </location>
    <ligand>
        <name>NADP(+)</name>
        <dbReference type="ChEBI" id="CHEBI:58349"/>
    </ligand>
</feature>
<dbReference type="GO" id="GO:0035999">
    <property type="term" value="P:tetrahydrofolate interconversion"/>
    <property type="evidence" value="ECO:0007669"/>
    <property type="project" value="UniProtKB-UniRule"/>
</dbReference>
<comment type="catalytic activity">
    <reaction evidence="9">
        <text>(6R)-5,10-methylene-5,6,7,8-tetrahydrofolate + NADP(+) = (6R)-5,10-methenyltetrahydrofolate + NADPH</text>
        <dbReference type="Rhea" id="RHEA:22812"/>
        <dbReference type="ChEBI" id="CHEBI:15636"/>
        <dbReference type="ChEBI" id="CHEBI:57455"/>
        <dbReference type="ChEBI" id="CHEBI:57783"/>
        <dbReference type="ChEBI" id="CHEBI:58349"/>
        <dbReference type="EC" id="1.5.1.5"/>
    </reaction>
</comment>
<dbReference type="PANTHER" id="PTHR48099">
    <property type="entry name" value="C-1-TETRAHYDROFOLATE SYNTHASE, CYTOPLASMIC-RELATED"/>
    <property type="match status" value="1"/>
</dbReference>
<evidence type="ECO:0000256" key="3">
    <source>
        <dbReference type="ARBA" id="ARBA00022755"/>
    </source>
</evidence>
<keyword evidence="8 9" id="KW-0511">Multifunctional enzyme</keyword>
<accession>A0A1G2CVV0</accession>
<dbReference type="EC" id="3.5.4.9" evidence="9"/>
<keyword evidence="2 9" id="KW-0554">One-carbon metabolism</keyword>
<protein>
    <recommendedName>
        <fullName evidence="9">Bifunctional protein FolD</fullName>
    </recommendedName>
    <domain>
        <recommendedName>
            <fullName evidence="9">Methylenetetrahydrofolate dehydrogenase</fullName>
            <ecNumber evidence="9">1.5.1.5</ecNumber>
        </recommendedName>
    </domain>
    <domain>
        <recommendedName>
            <fullName evidence="9">Methenyltetrahydrofolate cyclohydrolase</fullName>
            <ecNumber evidence="9">3.5.4.9</ecNumber>
        </recommendedName>
    </domain>
</protein>
<sequence length="279" mass="29846">MIIDGKQIANELRAVLQKSVAALPRPPVLGIVIVGDDPVIESFVRIKKKYGESLGVSIREFRFDSNISGEMLKNEVAMLSLRDDINGVVVQLPLPVSIDAQSILDAVPIAKDVDVLSHAAMVAFARGKAKIFPPVASAIQEILERHQVSVEGKEVLVLGHGRLVGKPVTILLQHNHAHVTVIDKPVADLALHVRESEIVISGVGIPALITPSMLSPNVVLIDAGTSEQGGHIVGDADPKCVDHARFFTPVPGGVGPIAVAMLFKNLVLLARRKDERPHA</sequence>
<dbReference type="GO" id="GO:0004477">
    <property type="term" value="F:methenyltetrahydrofolate cyclohydrolase activity"/>
    <property type="evidence" value="ECO:0007669"/>
    <property type="project" value="UniProtKB-UniRule"/>
</dbReference>
<dbReference type="PRINTS" id="PR00085">
    <property type="entry name" value="THFDHDRGNASE"/>
</dbReference>
<keyword evidence="4 9" id="KW-0378">Hydrolase</keyword>
<dbReference type="EC" id="1.5.1.5" evidence="9"/>
<evidence type="ECO:0000256" key="1">
    <source>
        <dbReference type="ARBA" id="ARBA00004777"/>
    </source>
</evidence>
<dbReference type="SUPFAM" id="SSF53223">
    <property type="entry name" value="Aminoacid dehydrogenase-like, N-terminal domain"/>
    <property type="match status" value="1"/>
</dbReference>
<dbReference type="PANTHER" id="PTHR48099:SF5">
    <property type="entry name" value="C-1-TETRAHYDROFOLATE SYNTHASE, CYTOPLASMIC"/>
    <property type="match status" value="1"/>
</dbReference>
<dbReference type="HAMAP" id="MF_01576">
    <property type="entry name" value="THF_DHG_CYH"/>
    <property type="match status" value="1"/>
</dbReference>
<evidence type="ECO:0000313" key="12">
    <source>
        <dbReference type="EMBL" id="OGZ04781.1"/>
    </source>
</evidence>
<evidence type="ECO:0000256" key="8">
    <source>
        <dbReference type="ARBA" id="ARBA00023268"/>
    </source>
</evidence>
<dbReference type="AlphaFoldDB" id="A0A1G2CVV0"/>
<name>A0A1G2CVV0_9BACT</name>